<feature type="region of interest" description="Disordered" evidence="2">
    <location>
        <begin position="33"/>
        <end position="118"/>
    </location>
</feature>
<keyword evidence="3" id="KW-1133">Transmembrane helix</keyword>
<feature type="compositionally biased region" description="Polar residues" evidence="2">
    <location>
        <begin position="352"/>
        <end position="370"/>
    </location>
</feature>
<reference evidence="5" key="1">
    <citation type="submission" date="2022-11" db="UniProtKB">
        <authorList>
            <consortium name="WormBaseParasite"/>
        </authorList>
    </citation>
    <scope>IDENTIFICATION</scope>
</reference>
<proteinExistence type="predicted"/>
<feature type="compositionally biased region" description="Polar residues" evidence="2">
    <location>
        <begin position="285"/>
        <end position="302"/>
    </location>
</feature>
<protein>
    <submittedName>
        <fullName evidence="5">Uncharacterized protein</fullName>
    </submittedName>
</protein>
<organism evidence="4 5">
    <name type="scientific">Ditylenchus dipsaci</name>
    <dbReference type="NCBI Taxonomy" id="166011"/>
    <lineage>
        <taxon>Eukaryota</taxon>
        <taxon>Metazoa</taxon>
        <taxon>Ecdysozoa</taxon>
        <taxon>Nematoda</taxon>
        <taxon>Chromadorea</taxon>
        <taxon>Rhabditida</taxon>
        <taxon>Tylenchina</taxon>
        <taxon>Tylenchomorpha</taxon>
        <taxon>Sphaerularioidea</taxon>
        <taxon>Anguinidae</taxon>
        <taxon>Anguininae</taxon>
        <taxon>Ditylenchus</taxon>
    </lineage>
</organism>
<evidence type="ECO:0000256" key="1">
    <source>
        <dbReference type="SAM" id="Coils"/>
    </source>
</evidence>
<evidence type="ECO:0000256" key="2">
    <source>
        <dbReference type="SAM" id="MobiDB-lite"/>
    </source>
</evidence>
<keyword evidence="3" id="KW-0472">Membrane</keyword>
<name>A0A915E514_9BILA</name>
<sequence>MTSNSEESLSMTTNWQEYSSKIRVVTPAVTAEQERELKEAANGSWQSLETQNQQHINTKPIANSENEEYLFDDSNTIASQSSPFGQNRVSTPTNSESRSPYGFHQESQDKSSASPRLSPIHPVKVLNELNAERKPAVPSSIFPAHLDLPELARDCAARVDQKIKDLLIVQQAKEHEVEQLRASEQAKTEEVNRLKALLNEKEEEAARLSTALLALFGLFLLVVSLSSGWFLLRKWMLVLYCRMTSNSEESLSMTTNWQEYSSKIRVVTPAVTAEQERELKEAANGSWQSLETQNQQHINTKPIANSENEEYLFDDSNTIASQSSPFGQNRVSTPTNSESRSPYGCHQESQDKSSASPRLSPIHPTSSTPNGNLLFPSSIFPAHLDLPELARDCAARVISELATRDQKIKDLLIVQQAKEHEVEKLRASEQAKDEAIQRLNSAFLAKDLQVDSLVSALKAKERNFNKLLSSKKAKTEEVNRLKALLNEKEEEAVRLSTALLALFGLFYLSSAYQVVGFSCANGWTLF</sequence>
<keyword evidence="1" id="KW-0175">Coiled coil</keyword>
<feature type="transmembrane region" description="Helical" evidence="3">
    <location>
        <begin position="211"/>
        <end position="232"/>
    </location>
</feature>
<feature type="region of interest" description="Disordered" evidence="2">
    <location>
        <begin position="320"/>
        <end position="370"/>
    </location>
</feature>
<feature type="coiled-coil region" evidence="1">
    <location>
        <begin position="177"/>
        <end position="211"/>
    </location>
</feature>
<keyword evidence="3" id="KW-0812">Transmembrane</keyword>
<evidence type="ECO:0000313" key="4">
    <source>
        <dbReference type="Proteomes" id="UP000887574"/>
    </source>
</evidence>
<feature type="compositionally biased region" description="Polar residues" evidence="2">
    <location>
        <begin position="73"/>
        <end position="98"/>
    </location>
</feature>
<accession>A0A915E514</accession>
<evidence type="ECO:0000313" key="5">
    <source>
        <dbReference type="WBParaSite" id="jg2678"/>
    </source>
</evidence>
<feature type="transmembrane region" description="Helical" evidence="3">
    <location>
        <begin position="492"/>
        <end position="515"/>
    </location>
</feature>
<keyword evidence="4" id="KW-1185">Reference proteome</keyword>
<evidence type="ECO:0000256" key="3">
    <source>
        <dbReference type="SAM" id="Phobius"/>
    </source>
</evidence>
<feature type="compositionally biased region" description="Polar residues" evidence="2">
    <location>
        <begin position="43"/>
        <end position="64"/>
    </location>
</feature>
<dbReference type="WBParaSite" id="jg2678">
    <property type="protein sequence ID" value="jg2678"/>
    <property type="gene ID" value="jg2678"/>
</dbReference>
<feature type="coiled-coil region" evidence="1">
    <location>
        <begin position="471"/>
        <end position="498"/>
    </location>
</feature>
<dbReference type="Proteomes" id="UP000887574">
    <property type="component" value="Unplaced"/>
</dbReference>
<feature type="region of interest" description="Disordered" evidence="2">
    <location>
        <begin position="275"/>
        <end position="302"/>
    </location>
</feature>
<feature type="compositionally biased region" description="Polar residues" evidence="2">
    <location>
        <begin position="320"/>
        <end position="340"/>
    </location>
</feature>
<dbReference type="AlphaFoldDB" id="A0A915E514"/>